<evidence type="ECO:0000259" key="2">
    <source>
        <dbReference type="Pfam" id="PF05299"/>
    </source>
</evidence>
<organism evidence="4 5">
    <name type="scientific">Caulobacter segnis</name>
    <dbReference type="NCBI Taxonomy" id="88688"/>
    <lineage>
        <taxon>Bacteria</taxon>
        <taxon>Pseudomonadati</taxon>
        <taxon>Pseudomonadota</taxon>
        <taxon>Alphaproteobacteria</taxon>
        <taxon>Caulobacterales</taxon>
        <taxon>Caulobacteraceae</taxon>
        <taxon>Caulobacter</taxon>
    </lineage>
</organism>
<dbReference type="Pfam" id="PF17899">
    <property type="entry name" value="Peptidase_M61_N"/>
    <property type="match status" value="1"/>
</dbReference>
<accession>A0ABY4ZMQ9</accession>
<dbReference type="InterPro" id="IPR007963">
    <property type="entry name" value="Peptidase_M61_catalytic"/>
</dbReference>
<feature type="signal peptide" evidence="1">
    <location>
        <begin position="1"/>
        <end position="21"/>
    </location>
</feature>
<dbReference type="Gene3D" id="2.60.40.3650">
    <property type="match status" value="1"/>
</dbReference>
<dbReference type="SUPFAM" id="SSF50156">
    <property type="entry name" value="PDZ domain-like"/>
    <property type="match status" value="1"/>
</dbReference>
<dbReference type="InterPro" id="IPR036034">
    <property type="entry name" value="PDZ_sf"/>
</dbReference>
<evidence type="ECO:0000259" key="3">
    <source>
        <dbReference type="Pfam" id="PF17899"/>
    </source>
</evidence>
<keyword evidence="1" id="KW-0732">Signal</keyword>
<dbReference type="PIRSF" id="PIRSF016493">
    <property type="entry name" value="Glycyl_aminpptds"/>
    <property type="match status" value="1"/>
</dbReference>
<dbReference type="SUPFAM" id="SSF55486">
    <property type="entry name" value="Metalloproteases ('zincins'), catalytic domain"/>
    <property type="match status" value="1"/>
</dbReference>
<proteinExistence type="predicted"/>
<reference evidence="4 5" key="1">
    <citation type="submission" date="2022-04" db="EMBL/GenBank/DDBJ databases">
        <title>Genome sequence of soybean root-associated Caulobacter segnis RL271.</title>
        <authorList>
            <person name="Longley R."/>
            <person name="Bonito G."/>
            <person name="Trigodet F."/>
            <person name="Crosson S."/>
            <person name="Fiebig A."/>
        </authorList>
    </citation>
    <scope>NUCLEOTIDE SEQUENCE [LARGE SCALE GENOMIC DNA]</scope>
    <source>
        <strain evidence="4 5">RL271</strain>
    </source>
</reference>
<feature type="chain" id="PRO_5047193961" evidence="1">
    <location>
        <begin position="22"/>
        <end position="640"/>
    </location>
</feature>
<evidence type="ECO:0000313" key="5">
    <source>
        <dbReference type="Proteomes" id="UP001057520"/>
    </source>
</evidence>
<dbReference type="Pfam" id="PF05299">
    <property type="entry name" value="Peptidase_M61"/>
    <property type="match status" value="1"/>
</dbReference>
<evidence type="ECO:0000256" key="1">
    <source>
        <dbReference type="SAM" id="SignalP"/>
    </source>
</evidence>
<dbReference type="InterPro" id="IPR040756">
    <property type="entry name" value="Peptidase_M61_N"/>
</dbReference>
<feature type="domain" description="Peptidase M61 N-terminal" evidence="3">
    <location>
        <begin position="46"/>
        <end position="218"/>
    </location>
</feature>
<dbReference type="Gene3D" id="1.10.390.10">
    <property type="entry name" value="Neutral Protease Domain 2"/>
    <property type="match status" value="1"/>
</dbReference>
<protein>
    <submittedName>
        <fullName evidence="4">M61 family peptidase</fullName>
    </submittedName>
</protein>
<sequence length="640" mass="69974">MTPRLTLALCLVLTTASVALAGPKPAAPTPPIPAARAIDYPGVIELKVDVSDTTRKVFRVTEILPVTPGSLVLSLPKWIPGEHSPSAQIVLMSGFSITTDDGRRLAWRRDPVEMTAFHVDVPAGVQSLTIQLEQPTAQPGGPVRIAVTPNLVLLKWTAVALYPAGYEVGRIRVRPTLTVPAGWSLATALDGAETTGATTRFAATSFETLMDSPVYAGRHKASFDLAPGSPRPVRLNVFADDPKDLKATPAQIEVHRRLIQQTDKLFGGARNFDHYDFLLSLNPTVGYLGAEHQRSSENGYSSAGYFTAWETAFSGRDILAHEYVHAWNGKHRRPADLWTPDYTTPMRNSLLWVYEGLTEYYGDTLATRSGLYSPEQMRQRLALIAANAQATPGRSWRSLRDTTNAYIMNSAGGTGSTSWLRSLDYYEEGQLLWLDVDTLIRERTHGARSLDDFARAFFGVDDGDMSVSTYDFEDVVAALNAVTPYDWASFLNARLDAHDRAPLDGLARSGWGLVFETRPSAYVTAYENDAEVSLLTFSLGAEIGRDGAVKETLWDGPLFRAGVIAGTRIVRVAGKPYTPEALNAAIIAAAKPGSPPITLGVKADDQVRVVRVPYHGGPRYPRLKRLTQTPDRLEQILSAR</sequence>
<evidence type="ECO:0000313" key="4">
    <source>
        <dbReference type="EMBL" id="USQ93965.1"/>
    </source>
</evidence>
<feature type="domain" description="Peptidase M61 catalytic" evidence="2">
    <location>
        <begin position="316"/>
        <end position="432"/>
    </location>
</feature>
<gene>
    <name evidence="4" type="ORF">MZV50_15215</name>
</gene>
<name>A0ABY4ZMQ9_9CAUL</name>
<dbReference type="Proteomes" id="UP001057520">
    <property type="component" value="Chromosome"/>
</dbReference>
<dbReference type="InterPro" id="IPR027268">
    <property type="entry name" value="Peptidase_M4/M1_CTD_sf"/>
</dbReference>
<dbReference type="InterPro" id="IPR024191">
    <property type="entry name" value="Peptidase_M61"/>
</dbReference>
<keyword evidence="5" id="KW-1185">Reference proteome</keyword>
<dbReference type="EMBL" id="CP096040">
    <property type="protein sequence ID" value="USQ93965.1"/>
    <property type="molecule type" value="Genomic_DNA"/>
</dbReference>